<dbReference type="AlphaFoldDB" id="A0A0F9SDN2"/>
<protein>
    <submittedName>
        <fullName evidence="1">Uncharacterized protein</fullName>
    </submittedName>
</protein>
<evidence type="ECO:0000313" key="1">
    <source>
        <dbReference type="EMBL" id="KKN60397.1"/>
    </source>
</evidence>
<gene>
    <name evidence="1" type="ORF">LCGC14_0532310</name>
</gene>
<reference evidence="1" key="1">
    <citation type="journal article" date="2015" name="Nature">
        <title>Complex archaea that bridge the gap between prokaryotes and eukaryotes.</title>
        <authorList>
            <person name="Spang A."/>
            <person name="Saw J.H."/>
            <person name="Jorgensen S.L."/>
            <person name="Zaremba-Niedzwiedzka K."/>
            <person name="Martijn J."/>
            <person name="Lind A.E."/>
            <person name="van Eijk R."/>
            <person name="Schleper C."/>
            <person name="Guy L."/>
            <person name="Ettema T.J."/>
        </authorList>
    </citation>
    <scope>NUCLEOTIDE SEQUENCE</scope>
</reference>
<comment type="caution">
    <text evidence="1">The sequence shown here is derived from an EMBL/GenBank/DDBJ whole genome shotgun (WGS) entry which is preliminary data.</text>
</comment>
<accession>A0A0F9SDN2</accession>
<dbReference type="EMBL" id="LAZR01000697">
    <property type="protein sequence ID" value="KKN60397.1"/>
    <property type="molecule type" value="Genomic_DNA"/>
</dbReference>
<proteinExistence type="predicted"/>
<organism evidence="1">
    <name type="scientific">marine sediment metagenome</name>
    <dbReference type="NCBI Taxonomy" id="412755"/>
    <lineage>
        <taxon>unclassified sequences</taxon>
        <taxon>metagenomes</taxon>
        <taxon>ecological metagenomes</taxon>
    </lineage>
</organism>
<sequence>MYEIYLHKPGCYVDNTHGIYMVDRIVEIAESWGMSEPEVCGEDSGCARCEGGDHEAGDGSYTEWSFCMSSQEVIDEATEYMNANFGLDDCYWGFSSQGDWGLWPCDEG</sequence>
<name>A0A0F9SDN2_9ZZZZ</name>